<evidence type="ECO:0000313" key="2">
    <source>
        <dbReference type="Proteomes" id="UP000605099"/>
    </source>
</evidence>
<sequence length="61" mass="6757">MNGYVKFETLEGDVVAINADRVSFVRRYRGTDQASAINFEKGNYIVVKGNLEAVMQELASA</sequence>
<protein>
    <submittedName>
        <fullName evidence="1">Uncharacterized protein</fullName>
    </submittedName>
</protein>
<dbReference type="EMBL" id="BMLK01000003">
    <property type="protein sequence ID" value="GGN43371.1"/>
    <property type="molecule type" value="Genomic_DNA"/>
</dbReference>
<proteinExistence type="predicted"/>
<dbReference type="Proteomes" id="UP000605099">
    <property type="component" value="Unassembled WGS sequence"/>
</dbReference>
<dbReference type="RefSeq" id="WP_188818342.1">
    <property type="nucleotide sequence ID" value="NZ_BMLK01000003.1"/>
</dbReference>
<name>A0ABQ2JE32_9SPHN</name>
<accession>A0ABQ2JE32</accession>
<evidence type="ECO:0000313" key="1">
    <source>
        <dbReference type="EMBL" id="GGN43371.1"/>
    </source>
</evidence>
<comment type="caution">
    <text evidence="1">The sequence shown here is derived from an EMBL/GenBank/DDBJ whole genome shotgun (WGS) entry which is preliminary data.</text>
</comment>
<keyword evidence="2" id="KW-1185">Reference proteome</keyword>
<gene>
    <name evidence="1" type="ORF">GCM10011349_07400</name>
</gene>
<reference evidence="2" key="1">
    <citation type="journal article" date="2019" name="Int. J. Syst. Evol. Microbiol.">
        <title>The Global Catalogue of Microorganisms (GCM) 10K type strain sequencing project: providing services to taxonomists for standard genome sequencing and annotation.</title>
        <authorList>
            <consortium name="The Broad Institute Genomics Platform"/>
            <consortium name="The Broad Institute Genome Sequencing Center for Infectious Disease"/>
            <person name="Wu L."/>
            <person name="Ma J."/>
        </authorList>
    </citation>
    <scope>NUCLEOTIDE SEQUENCE [LARGE SCALE GENOMIC DNA]</scope>
    <source>
        <strain evidence="2">CGMCC 1.6784</strain>
    </source>
</reference>
<organism evidence="1 2">
    <name type="scientific">Novosphingobium indicum</name>
    <dbReference type="NCBI Taxonomy" id="462949"/>
    <lineage>
        <taxon>Bacteria</taxon>
        <taxon>Pseudomonadati</taxon>
        <taxon>Pseudomonadota</taxon>
        <taxon>Alphaproteobacteria</taxon>
        <taxon>Sphingomonadales</taxon>
        <taxon>Sphingomonadaceae</taxon>
        <taxon>Novosphingobium</taxon>
    </lineage>
</organism>